<reference evidence="8" key="1">
    <citation type="submission" date="2021-02" db="EMBL/GenBank/DDBJ databases">
        <authorList>
            <person name="Nowell W R."/>
        </authorList>
    </citation>
    <scope>NUCLEOTIDE SEQUENCE</scope>
</reference>
<feature type="transmembrane region" description="Helical" evidence="7">
    <location>
        <begin position="6"/>
        <end position="26"/>
    </location>
</feature>
<evidence type="ECO:0000256" key="2">
    <source>
        <dbReference type="ARBA" id="ARBA00022448"/>
    </source>
</evidence>
<evidence type="ECO:0000256" key="5">
    <source>
        <dbReference type="ARBA" id="ARBA00023136"/>
    </source>
</evidence>
<comment type="subcellular location">
    <subcellularLocation>
        <location evidence="1">Membrane</location>
        <topology evidence="1">Multi-pass membrane protein</topology>
    </subcellularLocation>
</comment>
<dbReference type="Proteomes" id="UP000663829">
    <property type="component" value="Unassembled WGS sequence"/>
</dbReference>
<accession>A0A815ALX6</accession>
<dbReference type="EMBL" id="CAJNOQ010010717">
    <property type="protein sequence ID" value="CAF1259117.1"/>
    <property type="molecule type" value="Genomic_DNA"/>
</dbReference>
<keyword evidence="5 7" id="KW-0472">Membrane</keyword>
<gene>
    <name evidence="8" type="ORF">GPM918_LOCUS26517</name>
    <name evidence="9" type="ORF">SRO942_LOCUS26682</name>
</gene>
<proteinExistence type="predicted"/>
<dbReference type="PANTHER" id="PTHR43243:SF4">
    <property type="entry name" value="CATIONIC AMINO ACID TRANSPORTER 4"/>
    <property type="match status" value="1"/>
</dbReference>
<name>A0A815ALX6_9BILA</name>
<comment type="caution">
    <text evidence="8">The sequence shown here is derived from an EMBL/GenBank/DDBJ whole genome shotgun (WGS) entry which is preliminary data.</text>
</comment>
<feature type="compositionally biased region" description="Basic and acidic residues" evidence="6">
    <location>
        <begin position="228"/>
        <end position="237"/>
    </location>
</feature>
<feature type="region of interest" description="Disordered" evidence="6">
    <location>
        <begin position="204"/>
        <end position="237"/>
    </location>
</feature>
<feature type="transmembrane region" description="Helical" evidence="7">
    <location>
        <begin position="77"/>
        <end position="96"/>
    </location>
</feature>
<evidence type="ECO:0000313" key="9">
    <source>
        <dbReference type="EMBL" id="CAF4034917.1"/>
    </source>
</evidence>
<evidence type="ECO:0000313" key="8">
    <source>
        <dbReference type="EMBL" id="CAF1259117.1"/>
    </source>
</evidence>
<evidence type="ECO:0000256" key="1">
    <source>
        <dbReference type="ARBA" id="ARBA00004141"/>
    </source>
</evidence>
<protein>
    <submittedName>
        <fullName evidence="8">Uncharacterized protein</fullName>
    </submittedName>
</protein>
<feature type="transmembrane region" description="Helical" evidence="7">
    <location>
        <begin position="102"/>
        <end position="123"/>
    </location>
</feature>
<evidence type="ECO:0000256" key="6">
    <source>
        <dbReference type="SAM" id="MobiDB-lite"/>
    </source>
</evidence>
<dbReference type="OrthoDB" id="3900342at2759"/>
<organism evidence="8 10">
    <name type="scientific">Didymodactylos carnosus</name>
    <dbReference type="NCBI Taxonomy" id="1234261"/>
    <lineage>
        <taxon>Eukaryota</taxon>
        <taxon>Metazoa</taxon>
        <taxon>Spiralia</taxon>
        <taxon>Gnathifera</taxon>
        <taxon>Rotifera</taxon>
        <taxon>Eurotatoria</taxon>
        <taxon>Bdelloidea</taxon>
        <taxon>Philodinida</taxon>
        <taxon>Philodinidae</taxon>
        <taxon>Didymodactylos</taxon>
    </lineage>
</organism>
<dbReference type="Proteomes" id="UP000681722">
    <property type="component" value="Unassembled WGS sequence"/>
</dbReference>
<dbReference type="AlphaFoldDB" id="A0A815ALX6"/>
<evidence type="ECO:0000256" key="4">
    <source>
        <dbReference type="ARBA" id="ARBA00022989"/>
    </source>
</evidence>
<evidence type="ECO:0000256" key="3">
    <source>
        <dbReference type="ARBA" id="ARBA00022692"/>
    </source>
</evidence>
<dbReference type="Pfam" id="PF13520">
    <property type="entry name" value="AA_permease_2"/>
    <property type="match status" value="1"/>
</dbReference>
<feature type="transmembrane region" description="Helical" evidence="7">
    <location>
        <begin position="177"/>
        <end position="195"/>
    </location>
</feature>
<dbReference type="Gene3D" id="1.20.1740.10">
    <property type="entry name" value="Amino acid/polyamine transporter I"/>
    <property type="match status" value="1"/>
</dbReference>
<dbReference type="PANTHER" id="PTHR43243">
    <property type="entry name" value="INNER MEMBRANE TRANSPORTER YGJI-RELATED"/>
    <property type="match status" value="1"/>
</dbReference>
<feature type="transmembrane region" description="Helical" evidence="7">
    <location>
        <begin position="154"/>
        <end position="171"/>
    </location>
</feature>
<keyword evidence="10" id="KW-1185">Reference proteome</keyword>
<dbReference type="GO" id="GO:0015171">
    <property type="term" value="F:amino acid transmembrane transporter activity"/>
    <property type="evidence" value="ECO:0007669"/>
    <property type="project" value="TreeGrafter"/>
</dbReference>
<keyword evidence="3 7" id="KW-0812">Transmembrane</keyword>
<keyword evidence="2" id="KW-0813">Transport</keyword>
<keyword evidence="4 7" id="KW-1133">Transmembrane helix</keyword>
<feature type="compositionally biased region" description="Basic and acidic residues" evidence="6">
    <location>
        <begin position="205"/>
        <end position="219"/>
    </location>
</feature>
<evidence type="ECO:0000256" key="7">
    <source>
        <dbReference type="SAM" id="Phobius"/>
    </source>
</evidence>
<evidence type="ECO:0000313" key="10">
    <source>
        <dbReference type="Proteomes" id="UP000663829"/>
    </source>
</evidence>
<sequence length="237" mass="26632">MKWLEILVDLGAICGLTSVILVNLLAQPRILYRMSKDGLMPNWFSKERHIPETASPSGISTQSTDVAPPTVIRETPFTATIFTGIVCALLGGFLPIEFLSDLTSVGCLFAYLMVHLGVIILFFTNRGNPSNSNSTDRVARPSDQKYFDFPSKTLFIPIIGILGCILLMYSSIQETSIRWSIWTAIGIIIYFVYSMNNSKLGKSRKSFEMSPPRDRHGDLRLQQLQQYKTERQTELNA</sequence>
<dbReference type="EMBL" id="CAJOBC010017920">
    <property type="protein sequence ID" value="CAF4034917.1"/>
    <property type="molecule type" value="Genomic_DNA"/>
</dbReference>
<dbReference type="GO" id="GO:0005886">
    <property type="term" value="C:plasma membrane"/>
    <property type="evidence" value="ECO:0007669"/>
    <property type="project" value="TreeGrafter"/>
</dbReference>
<dbReference type="InterPro" id="IPR002293">
    <property type="entry name" value="AA/rel_permease1"/>
</dbReference>